<dbReference type="Gene3D" id="3.10.180.10">
    <property type="entry name" value="2,3-Dihydroxybiphenyl 1,2-Dioxygenase, domain 1"/>
    <property type="match status" value="1"/>
</dbReference>
<feature type="domain" description="VOC" evidence="1">
    <location>
        <begin position="4"/>
        <end position="129"/>
    </location>
</feature>
<evidence type="ECO:0000313" key="2">
    <source>
        <dbReference type="EMBL" id="GGL70447.1"/>
    </source>
</evidence>
<comment type="caution">
    <text evidence="2">The sequence shown here is derived from an EMBL/GenBank/DDBJ whole genome shotgun (WGS) entry which is preliminary data.</text>
</comment>
<evidence type="ECO:0000313" key="3">
    <source>
        <dbReference type="Proteomes" id="UP000613840"/>
    </source>
</evidence>
<gene>
    <name evidence="2" type="ORF">GCM10011575_31130</name>
</gene>
<proteinExistence type="predicted"/>
<dbReference type="Proteomes" id="UP000613840">
    <property type="component" value="Unassembled WGS sequence"/>
</dbReference>
<dbReference type="InterPro" id="IPR037523">
    <property type="entry name" value="VOC_core"/>
</dbReference>
<dbReference type="InterPro" id="IPR029068">
    <property type="entry name" value="Glyas_Bleomycin-R_OHBP_Dase"/>
</dbReference>
<organism evidence="2 3">
    <name type="scientific">Microlunatus endophyticus</name>
    <dbReference type="NCBI Taxonomy" id="1716077"/>
    <lineage>
        <taxon>Bacteria</taxon>
        <taxon>Bacillati</taxon>
        <taxon>Actinomycetota</taxon>
        <taxon>Actinomycetes</taxon>
        <taxon>Propionibacteriales</taxon>
        <taxon>Propionibacteriaceae</taxon>
        <taxon>Microlunatus</taxon>
    </lineage>
</organism>
<evidence type="ECO:0000259" key="1">
    <source>
        <dbReference type="PROSITE" id="PS51819"/>
    </source>
</evidence>
<dbReference type="SUPFAM" id="SSF54593">
    <property type="entry name" value="Glyoxalase/Bleomycin resistance protein/Dihydroxybiphenyl dioxygenase"/>
    <property type="match status" value="1"/>
</dbReference>
<sequence>MTMRIDHVYIEVPDPEAMQAALADLLGLALAWPVKDYGAFRSGGLALGPFNLELVRFAGTDPRPAEHRLDGIALSAASLHDAAADLASVGRAMGAPQPFRAQGSMLWTNADVPALLPPPTPTFVCIYEPELSRALARAAAAPAPAADVEIILPAGEQACAWSRLRLPWTAGTAVASRVRIVVDDPDTDRAQRYLRELHLPIRLVRTLHDGLTAEQMTPNTGPESPCRRGW</sequence>
<dbReference type="PROSITE" id="PS51819">
    <property type="entry name" value="VOC"/>
    <property type="match status" value="1"/>
</dbReference>
<name>A0A917SBL2_9ACTN</name>
<protein>
    <recommendedName>
        <fullName evidence="1">VOC domain-containing protein</fullName>
    </recommendedName>
</protein>
<dbReference type="EMBL" id="BMMZ01000008">
    <property type="protein sequence ID" value="GGL70447.1"/>
    <property type="molecule type" value="Genomic_DNA"/>
</dbReference>
<dbReference type="RefSeq" id="WP_188896302.1">
    <property type="nucleotide sequence ID" value="NZ_BMMZ01000008.1"/>
</dbReference>
<keyword evidence="3" id="KW-1185">Reference proteome</keyword>
<accession>A0A917SBL2</accession>
<reference evidence="2" key="1">
    <citation type="journal article" date="2014" name="Int. J. Syst. Evol. Microbiol.">
        <title>Complete genome sequence of Corynebacterium casei LMG S-19264T (=DSM 44701T), isolated from a smear-ripened cheese.</title>
        <authorList>
            <consortium name="US DOE Joint Genome Institute (JGI-PGF)"/>
            <person name="Walter F."/>
            <person name="Albersmeier A."/>
            <person name="Kalinowski J."/>
            <person name="Ruckert C."/>
        </authorList>
    </citation>
    <scope>NUCLEOTIDE SEQUENCE</scope>
    <source>
        <strain evidence="2">CGMCC 4.7306</strain>
    </source>
</reference>
<dbReference type="AlphaFoldDB" id="A0A917SBL2"/>
<reference evidence="2" key="2">
    <citation type="submission" date="2020-09" db="EMBL/GenBank/DDBJ databases">
        <authorList>
            <person name="Sun Q."/>
            <person name="Zhou Y."/>
        </authorList>
    </citation>
    <scope>NUCLEOTIDE SEQUENCE</scope>
    <source>
        <strain evidence="2">CGMCC 4.7306</strain>
    </source>
</reference>